<gene>
    <name evidence="1" type="ORF">A8L59_12220</name>
</gene>
<dbReference type="PANTHER" id="PTHR43845:SF1">
    <property type="entry name" value="BLR5969 PROTEIN"/>
    <property type="match status" value="1"/>
</dbReference>
<dbReference type="SUPFAM" id="SSF56801">
    <property type="entry name" value="Acetyl-CoA synthetase-like"/>
    <property type="match status" value="1"/>
</dbReference>
<dbReference type="GeneID" id="93489151"/>
<evidence type="ECO:0000313" key="1">
    <source>
        <dbReference type="EMBL" id="ANH98140.1"/>
    </source>
</evidence>
<name>A0AAC9FXQ3_9PSED</name>
<evidence type="ECO:0000313" key="2">
    <source>
        <dbReference type="Proteomes" id="UP000078142"/>
    </source>
</evidence>
<organism evidence="1 2">
    <name type="scientific">Pseudomonas koreensis</name>
    <dbReference type="NCBI Taxonomy" id="198620"/>
    <lineage>
        <taxon>Bacteria</taxon>
        <taxon>Pseudomonadati</taxon>
        <taxon>Pseudomonadota</taxon>
        <taxon>Gammaproteobacteria</taxon>
        <taxon>Pseudomonadales</taxon>
        <taxon>Pseudomonadaceae</taxon>
        <taxon>Pseudomonas</taxon>
    </lineage>
</organism>
<dbReference type="AlphaFoldDB" id="A0AAC9FXQ3"/>
<dbReference type="Proteomes" id="UP000078142">
    <property type="component" value="Chromosome"/>
</dbReference>
<dbReference type="Gene3D" id="3.40.50.12780">
    <property type="entry name" value="N-terminal domain of ligase-like"/>
    <property type="match status" value="1"/>
</dbReference>
<dbReference type="InterPro" id="IPR042099">
    <property type="entry name" value="ANL_N_sf"/>
</dbReference>
<sequence>MNTIIELNTLLGYTRRHSAYYREHFKEVAAPVNALSELPLTDPEHYWRGSQNPEKWPVLTGALDDALVFKTGGTTGSGKLSLFTRGEWQTLVRDFGRQLTAQLKPADRVANLFFVGELYASFVFIHDALAHVETPVSEFPFTGAVDNAVLAASVVAYRINVLAGVPAQLLKFAAWLEREAQTLGGVDTVLYGGESLFAAQQQLLGRVFPNARIASIGYASVDAGLIASSDRDCASGEHRMQEHHSLLEIIDEVSGEVIEESDRTGRLVLTNLTRRLMPVIRYPVGDLARWCEPPGTPMRKFVLMGRSMHSQRVRVGVLSLDTGDIGELVQRIGASDDWQLLIEQQGKKDRLSLRWVPAAPTPDIPLANSALRQALTAQYPLIQQLQVDQLFELQVIACASDEMACHPRSGKRQRVVDRREYAAPCQRLR</sequence>
<accession>A0AAC9FXQ3</accession>
<protein>
    <submittedName>
        <fullName evidence="1">AMP-dependent synthetase</fullName>
    </submittedName>
</protein>
<proteinExistence type="predicted"/>
<dbReference type="EMBL" id="CP015852">
    <property type="protein sequence ID" value="ANH98140.1"/>
    <property type="molecule type" value="Genomic_DNA"/>
</dbReference>
<dbReference type="PANTHER" id="PTHR43845">
    <property type="entry name" value="BLR5969 PROTEIN"/>
    <property type="match status" value="1"/>
</dbReference>
<reference evidence="1 2" key="1">
    <citation type="submission" date="2016-05" db="EMBL/GenBank/DDBJ databases">
        <authorList>
            <person name="Wang S."/>
            <person name="Zhu B."/>
        </authorList>
    </citation>
    <scope>NUCLEOTIDE SEQUENCE [LARGE SCALE GENOMIC DNA]</scope>
    <source>
        <strain evidence="1 2">CRS05-R5</strain>
    </source>
</reference>
<dbReference type="RefSeq" id="WP_064587415.1">
    <property type="nucleotide sequence ID" value="NZ_CP015852.1"/>
</dbReference>